<organism evidence="3 4">
    <name type="scientific">Paracandidimonas soli</name>
    <dbReference type="NCBI Taxonomy" id="1917182"/>
    <lineage>
        <taxon>Bacteria</taxon>
        <taxon>Pseudomonadati</taxon>
        <taxon>Pseudomonadota</taxon>
        <taxon>Betaproteobacteria</taxon>
        <taxon>Burkholderiales</taxon>
        <taxon>Alcaligenaceae</taxon>
        <taxon>Paracandidimonas</taxon>
    </lineage>
</organism>
<gene>
    <name evidence="3" type="ORF">EV686_109126</name>
</gene>
<dbReference type="PANTHER" id="PTHR34406">
    <property type="entry name" value="PROTEIN YCEI"/>
    <property type="match status" value="1"/>
</dbReference>
<protein>
    <submittedName>
        <fullName evidence="3">Polyisoprenoid-binding protein YceI</fullName>
    </submittedName>
</protein>
<feature type="signal peptide" evidence="1">
    <location>
        <begin position="1"/>
        <end position="20"/>
    </location>
</feature>
<dbReference type="InterPro" id="IPR007372">
    <property type="entry name" value="Lipid/polyisoprenoid-bd_YceI"/>
</dbReference>
<dbReference type="Proteomes" id="UP000294692">
    <property type="component" value="Unassembled WGS sequence"/>
</dbReference>
<dbReference type="AlphaFoldDB" id="A0A4R3UVE4"/>
<dbReference type="PANTHER" id="PTHR34406:SF1">
    <property type="entry name" value="PROTEIN YCEI"/>
    <property type="match status" value="1"/>
</dbReference>
<proteinExistence type="predicted"/>
<dbReference type="OrthoDB" id="1247465at2"/>
<dbReference type="RefSeq" id="WP_132477857.1">
    <property type="nucleotide sequence ID" value="NZ_JBEBWM010000023.1"/>
</dbReference>
<dbReference type="SUPFAM" id="SSF101874">
    <property type="entry name" value="YceI-like"/>
    <property type="match status" value="1"/>
</dbReference>
<name>A0A4R3UVE4_9BURK</name>
<keyword evidence="4" id="KW-1185">Reference proteome</keyword>
<evidence type="ECO:0000313" key="4">
    <source>
        <dbReference type="Proteomes" id="UP000294692"/>
    </source>
</evidence>
<dbReference type="Pfam" id="PF04264">
    <property type="entry name" value="YceI"/>
    <property type="match status" value="1"/>
</dbReference>
<accession>A0A4R3UVE4</accession>
<sequence>MKFPLHAFALAIALPFGAQAATYANIVAGDSRIDFQYSQMGVGLEGTFQKFTGELAFDPAQPGQGKAVIEVDLGSVDAGTDDANEELAKNEWLNLAAFPQARFESREIKDLGGGKYEVAGDLSIKGTTHPVIAPATFTEQDGKGVFTGSFTIRRGDFSIGEGSWSTFDIVANEVTIDFQLTATP</sequence>
<comment type="caution">
    <text evidence="3">The sequence shown here is derived from an EMBL/GenBank/DDBJ whole genome shotgun (WGS) entry which is preliminary data.</text>
</comment>
<evidence type="ECO:0000256" key="1">
    <source>
        <dbReference type="SAM" id="SignalP"/>
    </source>
</evidence>
<dbReference type="Gene3D" id="2.40.128.110">
    <property type="entry name" value="Lipid/polyisoprenoid-binding, YceI-like"/>
    <property type="match status" value="1"/>
</dbReference>
<feature type="domain" description="Lipid/polyisoprenoid-binding YceI-like" evidence="2">
    <location>
        <begin position="23"/>
        <end position="183"/>
    </location>
</feature>
<evidence type="ECO:0000313" key="3">
    <source>
        <dbReference type="EMBL" id="TCU94568.1"/>
    </source>
</evidence>
<reference evidence="3 4" key="1">
    <citation type="submission" date="2019-03" db="EMBL/GenBank/DDBJ databases">
        <title>Genomic Encyclopedia of Type Strains, Phase IV (KMG-IV): sequencing the most valuable type-strain genomes for metagenomic binning, comparative biology and taxonomic classification.</title>
        <authorList>
            <person name="Goeker M."/>
        </authorList>
    </citation>
    <scope>NUCLEOTIDE SEQUENCE [LARGE SCALE GENOMIC DNA]</scope>
    <source>
        <strain evidence="3 4">DSM 100048</strain>
    </source>
</reference>
<dbReference type="InterPro" id="IPR036761">
    <property type="entry name" value="TTHA0802/YceI-like_sf"/>
</dbReference>
<evidence type="ECO:0000259" key="2">
    <source>
        <dbReference type="SMART" id="SM00867"/>
    </source>
</evidence>
<keyword evidence="1" id="KW-0732">Signal</keyword>
<dbReference type="EMBL" id="SMBX01000009">
    <property type="protein sequence ID" value="TCU94568.1"/>
    <property type="molecule type" value="Genomic_DNA"/>
</dbReference>
<dbReference type="SMART" id="SM00867">
    <property type="entry name" value="YceI"/>
    <property type="match status" value="1"/>
</dbReference>
<feature type="chain" id="PRO_5020770278" evidence="1">
    <location>
        <begin position="21"/>
        <end position="184"/>
    </location>
</feature>